<sequence length="29" mass="3314">MAMEDGNPGNQVVKPDSVAYVVLRWHLRM</sequence>
<accession>A0A1R3IT64</accession>
<gene>
    <name evidence="1" type="ORF">COLO4_21476</name>
</gene>
<reference evidence="2" key="1">
    <citation type="submission" date="2013-09" db="EMBL/GenBank/DDBJ databases">
        <title>Corchorus olitorius genome sequencing.</title>
        <authorList>
            <person name="Alam M."/>
            <person name="Haque M.S."/>
            <person name="Islam M.S."/>
            <person name="Emdad E.M."/>
            <person name="Islam M.M."/>
            <person name="Ahmed B."/>
            <person name="Halim A."/>
            <person name="Hossen Q.M.M."/>
            <person name="Hossain M.Z."/>
            <person name="Ahmed R."/>
            <person name="Khan M.M."/>
            <person name="Islam R."/>
            <person name="Rashid M.M."/>
            <person name="Khan S.A."/>
            <person name="Rahman M.S."/>
            <person name="Alam M."/>
            <person name="Yahiya A.S."/>
            <person name="Khan M.S."/>
            <person name="Azam M.S."/>
            <person name="Haque T."/>
            <person name="Lashkar M.Z.H."/>
            <person name="Akhand A.I."/>
            <person name="Morshed G."/>
            <person name="Roy S."/>
            <person name="Uddin K.S."/>
            <person name="Rabeya T."/>
            <person name="Hossain A.S."/>
            <person name="Chowdhury A."/>
            <person name="Snigdha A.R."/>
            <person name="Mortoza M.S."/>
            <person name="Matin S.A."/>
            <person name="Hoque S.M.E."/>
            <person name="Islam M.K."/>
            <person name="Roy D.K."/>
            <person name="Haider R."/>
            <person name="Moosa M.M."/>
            <person name="Elias S.M."/>
            <person name="Hasan A.M."/>
            <person name="Jahan S."/>
            <person name="Shafiuddin M."/>
            <person name="Mahmood N."/>
            <person name="Shommy N.S."/>
        </authorList>
    </citation>
    <scope>NUCLEOTIDE SEQUENCE [LARGE SCALE GENOMIC DNA]</scope>
    <source>
        <strain evidence="2">cv. O-4</strain>
    </source>
</reference>
<protein>
    <submittedName>
        <fullName evidence="1">Uncharacterized protein</fullName>
    </submittedName>
</protein>
<proteinExistence type="predicted"/>
<evidence type="ECO:0000313" key="2">
    <source>
        <dbReference type="Proteomes" id="UP000187203"/>
    </source>
</evidence>
<organism evidence="1 2">
    <name type="scientific">Corchorus olitorius</name>
    <dbReference type="NCBI Taxonomy" id="93759"/>
    <lineage>
        <taxon>Eukaryota</taxon>
        <taxon>Viridiplantae</taxon>
        <taxon>Streptophyta</taxon>
        <taxon>Embryophyta</taxon>
        <taxon>Tracheophyta</taxon>
        <taxon>Spermatophyta</taxon>
        <taxon>Magnoliopsida</taxon>
        <taxon>eudicotyledons</taxon>
        <taxon>Gunneridae</taxon>
        <taxon>Pentapetalae</taxon>
        <taxon>rosids</taxon>
        <taxon>malvids</taxon>
        <taxon>Malvales</taxon>
        <taxon>Malvaceae</taxon>
        <taxon>Grewioideae</taxon>
        <taxon>Apeibeae</taxon>
        <taxon>Corchorus</taxon>
    </lineage>
</organism>
<dbReference type="EMBL" id="AWUE01017680">
    <property type="protein sequence ID" value="OMO85710.1"/>
    <property type="molecule type" value="Genomic_DNA"/>
</dbReference>
<keyword evidence="2" id="KW-1185">Reference proteome</keyword>
<comment type="caution">
    <text evidence="1">The sequence shown here is derived from an EMBL/GenBank/DDBJ whole genome shotgun (WGS) entry which is preliminary data.</text>
</comment>
<name>A0A1R3IT64_9ROSI</name>
<dbReference type="AlphaFoldDB" id="A0A1R3IT64"/>
<evidence type="ECO:0000313" key="1">
    <source>
        <dbReference type="EMBL" id="OMO85710.1"/>
    </source>
</evidence>
<dbReference type="Proteomes" id="UP000187203">
    <property type="component" value="Unassembled WGS sequence"/>
</dbReference>